<organism evidence="3 4">
    <name type="scientific">Polarella glacialis</name>
    <name type="common">Dinoflagellate</name>
    <dbReference type="NCBI Taxonomy" id="89957"/>
    <lineage>
        <taxon>Eukaryota</taxon>
        <taxon>Sar</taxon>
        <taxon>Alveolata</taxon>
        <taxon>Dinophyceae</taxon>
        <taxon>Suessiales</taxon>
        <taxon>Suessiaceae</taxon>
        <taxon>Polarella</taxon>
    </lineage>
</organism>
<reference evidence="3" key="1">
    <citation type="submission" date="2021-02" db="EMBL/GenBank/DDBJ databases">
        <authorList>
            <person name="Dougan E. K."/>
            <person name="Rhodes N."/>
            <person name="Thang M."/>
            <person name="Chan C."/>
        </authorList>
    </citation>
    <scope>NUCLEOTIDE SEQUENCE</scope>
</reference>
<dbReference type="CDD" id="cd02869">
    <property type="entry name" value="PseudoU_synth_RluA_like"/>
    <property type="match status" value="1"/>
</dbReference>
<protein>
    <recommendedName>
        <fullName evidence="2">Pseudouridine synthase RsuA/RluA-like domain-containing protein</fullName>
    </recommendedName>
</protein>
<dbReference type="Gene3D" id="3.30.2350.10">
    <property type="entry name" value="Pseudouridine synthase"/>
    <property type="match status" value="1"/>
</dbReference>
<gene>
    <name evidence="3" type="ORF">PGLA1383_LOCUS21705</name>
</gene>
<keyword evidence="4" id="KW-1185">Reference proteome</keyword>
<dbReference type="InterPro" id="IPR006145">
    <property type="entry name" value="PsdUridine_synth_RsuA/RluA"/>
</dbReference>
<sequence>MEFAAASAASRTSTPRSQELANTAWSFARSVAVRDRSSSATATQWSVAAGEFSLQGPANTARDSEILSPDGIPVAQVTEEEAHVRLLGTGGAEVSLRPHVTILALVQVLASVDLLSDSLADAADSALQQCAAALDDRGVTHLSEGDAPSKLPDLESPHILSEFPRLCVLWKPSGWTVSVTNDDDGPVPATIASDGESLASDESSVTWSGDGLRLQDWVGTEMGRRHPIALDPGVSYGLLHRLDRDTSGGLLWAKNYGGYFAARMQFITRRVRKCYVCLCEGFLPPEPRFLTASLVQVGGRQSRGAEEGHARSLSYEEFLAGGGRGEGNATSSNKPRSAKTEVCAVAHLLCPDGLRASLVEIRLHTGRLHQIRAHLSLEGHPLLGDRVLAASEQDMPPRSQPGPRTALTAGCAAVETRVPAQSARSRLWQESATVLGQDGWCCSEDPAETKFGWTQTTLEECNLRLLCESEENLRSGNWKLALDLDQRCCRSLEKHLDSAAGKGVGAGQAMPVERRGEKELLCLAFAHRARCYLLQPDYAKLLEDCKRFGRLYDDIVDSGHPKLLHEHEKKVLSCHGSFQILTFLGHLTVLGAAAEIACQCRDRVGHGFAPKIVLDHTSK</sequence>
<dbReference type="Proteomes" id="UP000654075">
    <property type="component" value="Unassembled WGS sequence"/>
</dbReference>
<name>A0A813EWT5_POLGL</name>
<dbReference type="OrthoDB" id="418349at2759"/>
<evidence type="ECO:0000259" key="2">
    <source>
        <dbReference type="Pfam" id="PF00849"/>
    </source>
</evidence>
<dbReference type="EMBL" id="CAJNNV010015465">
    <property type="protein sequence ID" value="CAE8603496.1"/>
    <property type="molecule type" value="Genomic_DNA"/>
</dbReference>
<dbReference type="AlphaFoldDB" id="A0A813EWT5"/>
<feature type="non-terminal residue" evidence="3">
    <location>
        <position position="619"/>
    </location>
</feature>
<evidence type="ECO:0000313" key="3">
    <source>
        <dbReference type="EMBL" id="CAE8603496.1"/>
    </source>
</evidence>
<dbReference type="PANTHER" id="PTHR21600">
    <property type="entry name" value="MITOCHONDRIAL RNA PSEUDOURIDINE SYNTHASE"/>
    <property type="match status" value="1"/>
</dbReference>
<dbReference type="PANTHER" id="PTHR21600:SF87">
    <property type="entry name" value="RNA PSEUDOURIDYLATE SYNTHASE DOMAIN-CONTAINING PROTEIN 1"/>
    <property type="match status" value="1"/>
</dbReference>
<dbReference type="InterPro" id="IPR020103">
    <property type="entry name" value="PsdUridine_synth_cat_dom_sf"/>
</dbReference>
<evidence type="ECO:0000256" key="1">
    <source>
        <dbReference type="ARBA" id="ARBA00010876"/>
    </source>
</evidence>
<dbReference type="GO" id="GO:0009982">
    <property type="term" value="F:pseudouridine synthase activity"/>
    <property type="evidence" value="ECO:0007669"/>
    <property type="project" value="InterPro"/>
</dbReference>
<evidence type="ECO:0000313" key="4">
    <source>
        <dbReference type="Proteomes" id="UP000654075"/>
    </source>
</evidence>
<accession>A0A813EWT5</accession>
<feature type="domain" description="Pseudouridine synthase RsuA/RluA-like" evidence="2">
    <location>
        <begin position="237"/>
        <end position="376"/>
    </location>
</feature>
<dbReference type="InterPro" id="IPR050188">
    <property type="entry name" value="RluA_PseudoU_synthase"/>
</dbReference>
<comment type="caution">
    <text evidence="3">The sequence shown here is derived from an EMBL/GenBank/DDBJ whole genome shotgun (WGS) entry which is preliminary data.</text>
</comment>
<dbReference type="GO" id="GO:0000455">
    <property type="term" value="P:enzyme-directed rRNA pseudouridine synthesis"/>
    <property type="evidence" value="ECO:0007669"/>
    <property type="project" value="TreeGrafter"/>
</dbReference>
<dbReference type="SUPFAM" id="SSF55120">
    <property type="entry name" value="Pseudouridine synthase"/>
    <property type="match status" value="1"/>
</dbReference>
<dbReference type="Pfam" id="PF00849">
    <property type="entry name" value="PseudoU_synth_2"/>
    <property type="match status" value="1"/>
</dbReference>
<dbReference type="GO" id="GO:0003723">
    <property type="term" value="F:RNA binding"/>
    <property type="evidence" value="ECO:0007669"/>
    <property type="project" value="InterPro"/>
</dbReference>
<proteinExistence type="inferred from homology"/>
<comment type="similarity">
    <text evidence="1">Belongs to the pseudouridine synthase RluA family.</text>
</comment>